<keyword evidence="2" id="KW-1185">Reference proteome</keyword>
<dbReference type="Proteomes" id="UP000735302">
    <property type="component" value="Unassembled WGS sequence"/>
</dbReference>
<protein>
    <submittedName>
        <fullName evidence="1">Histone-lysine N-methyltransferase SETMAR</fullName>
    </submittedName>
</protein>
<dbReference type="AlphaFoldDB" id="A0AAV4C5W3"/>
<comment type="caution">
    <text evidence="1">The sequence shown here is derived from an EMBL/GenBank/DDBJ whole genome shotgun (WGS) entry which is preliminary data.</text>
</comment>
<reference evidence="1 2" key="1">
    <citation type="journal article" date="2021" name="Elife">
        <title>Chloroplast acquisition without the gene transfer in kleptoplastic sea slugs, Plakobranchus ocellatus.</title>
        <authorList>
            <person name="Maeda T."/>
            <person name="Takahashi S."/>
            <person name="Yoshida T."/>
            <person name="Shimamura S."/>
            <person name="Takaki Y."/>
            <person name="Nagai Y."/>
            <person name="Toyoda A."/>
            <person name="Suzuki Y."/>
            <person name="Arimoto A."/>
            <person name="Ishii H."/>
            <person name="Satoh N."/>
            <person name="Nishiyama T."/>
            <person name="Hasebe M."/>
            <person name="Maruyama T."/>
            <person name="Minagawa J."/>
            <person name="Obokata J."/>
            <person name="Shigenobu S."/>
        </authorList>
    </citation>
    <scope>NUCLEOTIDE SEQUENCE [LARGE SCALE GENOMIC DNA]</scope>
</reference>
<evidence type="ECO:0000313" key="1">
    <source>
        <dbReference type="EMBL" id="GFO30716.1"/>
    </source>
</evidence>
<dbReference type="EMBL" id="BLXT01006256">
    <property type="protein sequence ID" value="GFO30716.1"/>
    <property type="molecule type" value="Genomic_DNA"/>
</dbReference>
<sequence length="145" mass="16548">MFRNIQRNSGKLLCICNVDDPTLSVMFLVQRRPNTANNDWNIARVNELIKIDSRVKLKEIFLKLDITKTNVYEIVHDNLGYRKVSARWSPKCCQMSISARESKSPKSCCTSDNKVMRLFMWGLAGTIVPGTILNTSSLEMKLGYT</sequence>
<proteinExistence type="predicted"/>
<accession>A0AAV4C5W3</accession>
<evidence type="ECO:0000313" key="2">
    <source>
        <dbReference type="Proteomes" id="UP000735302"/>
    </source>
</evidence>
<name>A0AAV4C5W3_9GAST</name>
<organism evidence="1 2">
    <name type="scientific">Plakobranchus ocellatus</name>
    <dbReference type="NCBI Taxonomy" id="259542"/>
    <lineage>
        <taxon>Eukaryota</taxon>
        <taxon>Metazoa</taxon>
        <taxon>Spiralia</taxon>
        <taxon>Lophotrochozoa</taxon>
        <taxon>Mollusca</taxon>
        <taxon>Gastropoda</taxon>
        <taxon>Heterobranchia</taxon>
        <taxon>Euthyneura</taxon>
        <taxon>Panpulmonata</taxon>
        <taxon>Sacoglossa</taxon>
        <taxon>Placobranchoidea</taxon>
        <taxon>Plakobranchidae</taxon>
        <taxon>Plakobranchus</taxon>
    </lineage>
</organism>
<gene>
    <name evidence="1" type="ORF">PoB_005722100</name>
</gene>